<evidence type="ECO:0000256" key="1">
    <source>
        <dbReference type="SAM" id="MobiDB-lite"/>
    </source>
</evidence>
<accession>A0ABP4Q020</accession>
<gene>
    <name evidence="2" type="ORF">GCM10009804_57020</name>
</gene>
<keyword evidence="3" id="KW-1185">Reference proteome</keyword>
<reference evidence="3" key="1">
    <citation type="journal article" date="2019" name="Int. J. Syst. Evol. Microbiol.">
        <title>The Global Catalogue of Microorganisms (GCM) 10K type strain sequencing project: providing services to taxonomists for standard genome sequencing and annotation.</title>
        <authorList>
            <consortium name="The Broad Institute Genomics Platform"/>
            <consortium name="The Broad Institute Genome Sequencing Center for Infectious Disease"/>
            <person name="Wu L."/>
            <person name="Ma J."/>
        </authorList>
    </citation>
    <scope>NUCLEOTIDE SEQUENCE [LARGE SCALE GENOMIC DNA]</scope>
    <source>
        <strain evidence="3">JCM 15572</strain>
    </source>
</reference>
<comment type="caution">
    <text evidence="2">The sequence shown here is derived from an EMBL/GenBank/DDBJ whole genome shotgun (WGS) entry which is preliminary data.</text>
</comment>
<dbReference type="Proteomes" id="UP001501705">
    <property type="component" value="Unassembled WGS sequence"/>
</dbReference>
<feature type="region of interest" description="Disordered" evidence="1">
    <location>
        <begin position="1"/>
        <end position="148"/>
    </location>
</feature>
<name>A0ABP4Q020_9ACTN</name>
<feature type="compositionally biased region" description="Low complexity" evidence="1">
    <location>
        <begin position="72"/>
        <end position="85"/>
    </location>
</feature>
<sequence>MKQPKGSKRDQRITPDRRPSKPPAGETRRRHAAVPPHAGRVKADPSRPEQSGAGRAEGAGTERAIRREPGRAAKPAFDPKAAASARPGEHRAEQQAGAAAGQSPQERAGAAAGQSPQEQAGAGAAQSPQERAGAAAGQPPVGGWGDQVAVESGRSGVAGEQYVRLRIRVRGDRLTVLDSHLVDGPLAQTAAFQGANAYEVTYQDRLLHAGTVADPNTQRSFPNPQGPAEQQGHNVTPREVYEFIARVPAADVTPDTRTGIRVRLHQIQEPTTTDRLGAAPLAAQFEGRITPVAELVGLPESALPEAIDARGGRTGTGR</sequence>
<dbReference type="EMBL" id="BAAAPH010000021">
    <property type="protein sequence ID" value="GAA1593121.1"/>
    <property type="molecule type" value="Genomic_DNA"/>
</dbReference>
<feature type="compositionally biased region" description="Low complexity" evidence="1">
    <location>
        <begin position="52"/>
        <end position="62"/>
    </location>
</feature>
<feature type="compositionally biased region" description="Basic and acidic residues" evidence="1">
    <location>
        <begin position="7"/>
        <end position="19"/>
    </location>
</feature>
<evidence type="ECO:0000313" key="2">
    <source>
        <dbReference type="EMBL" id="GAA1593121.1"/>
    </source>
</evidence>
<protein>
    <submittedName>
        <fullName evidence="2">Uncharacterized protein</fullName>
    </submittedName>
</protein>
<proteinExistence type="predicted"/>
<organism evidence="2 3">
    <name type="scientific">Kribbella hippodromi</name>
    <dbReference type="NCBI Taxonomy" id="434347"/>
    <lineage>
        <taxon>Bacteria</taxon>
        <taxon>Bacillati</taxon>
        <taxon>Actinomycetota</taxon>
        <taxon>Actinomycetes</taxon>
        <taxon>Propionibacteriales</taxon>
        <taxon>Kribbellaceae</taxon>
        <taxon>Kribbella</taxon>
    </lineage>
</organism>
<dbReference type="RefSeq" id="WP_344238204.1">
    <property type="nucleotide sequence ID" value="NZ_BAAAPH010000021.1"/>
</dbReference>
<evidence type="ECO:0000313" key="3">
    <source>
        <dbReference type="Proteomes" id="UP001501705"/>
    </source>
</evidence>